<comment type="caution">
    <text evidence="1">The sequence shown here is derived from an EMBL/GenBank/DDBJ whole genome shotgun (WGS) entry which is preliminary data.</text>
</comment>
<evidence type="ECO:0000313" key="2">
    <source>
        <dbReference type="Proteomes" id="UP001595719"/>
    </source>
</evidence>
<reference evidence="2" key="1">
    <citation type="journal article" date="2019" name="Int. J. Syst. Evol. Microbiol.">
        <title>The Global Catalogue of Microorganisms (GCM) 10K type strain sequencing project: providing services to taxonomists for standard genome sequencing and annotation.</title>
        <authorList>
            <consortium name="The Broad Institute Genomics Platform"/>
            <consortium name="The Broad Institute Genome Sequencing Center for Infectious Disease"/>
            <person name="Wu L."/>
            <person name="Ma J."/>
        </authorList>
    </citation>
    <scope>NUCLEOTIDE SEQUENCE [LARGE SCALE GENOMIC DNA]</scope>
    <source>
        <strain evidence="2">CGMCC 1.15345</strain>
    </source>
</reference>
<organism evidence="1 2">
    <name type="scientific">Flavobacterium quisquiliarum</name>
    <dbReference type="NCBI Taxonomy" id="1834436"/>
    <lineage>
        <taxon>Bacteria</taxon>
        <taxon>Pseudomonadati</taxon>
        <taxon>Bacteroidota</taxon>
        <taxon>Flavobacteriia</taxon>
        <taxon>Flavobacteriales</taxon>
        <taxon>Flavobacteriaceae</taxon>
        <taxon>Flavobacterium</taxon>
    </lineage>
</organism>
<dbReference type="Proteomes" id="UP001595719">
    <property type="component" value="Unassembled WGS sequence"/>
</dbReference>
<name>A0ABV8W6T4_9FLAO</name>
<dbReference type="InterPro" id="IPR011047">
    <property type="entry name" value="Quinoprotein_ADH-like_sf"/>
</dbReference>
<sequence length="310" mass="36614">MNVIKSLEKILKYNFYNDNLVLLNSSFDLSIEDKTIIKNVKNFAIFNNSLYVELKDQLVIYNEYFSQQHLFGKYFLSNSQSIENGIIILKEDINDDEYYIIKNNFETSQVSWHNSFVKYFSKNNFISIFKSSLSYHNIINGDVLWEKVYSENIKSLEIWNEEIVLLELTGKSTNQINALNARSGSLIWEKDGGGMILKSDKLYFLEYSSTSQILKQYNLKENTEQQYDLTKIIIDQFNKIPYFLYEIKDNHMYISFTNEKTIVMIDLKTMLTEWVYKIETSAWQIDKPQIQGGNLYVLDSDKVLHIFEKE</sequence>
<gene>
    <name evidence="1" type="ORF">ACFOY0_16120</name>
</gene>
<proteinExistence type="predicted"/>
<accession>A0ABV8W6T4</accession>
<dbReference type="Gene3D" id="2.130.10.10">
    <property type="entry name" value="YVTN repeat-like/Quinoprotein amine dehydrogenase"/>
    <property type="match status" value="1"/>
</dbReference>
<dbReference type="InterPro" id="IPR015943">
    <property type="entry name" value="WD40/YVTN_repeat-like_dom_sf"/>
</dbReference>
<evidence type="ECO:0000313" key="1">
    <source>
        <dbReference type="EMBL" id="MFC4392527.1"/>
    </source>
</evidence>
<evidence type="ECO:0008006" key="3">
    <source>
        <dbReference type="Google" id="ProtNLM"/>
    </source>
</evidence>
<keyword evidence="2" id="KW-1185">Reference proteome</keyword>
<protein>
    <recommendedName>
        <fullName evidence="3">PQQ-like domain-containing protein</fullName>
    </recommendedName>
</protein>
<dbReference type="SUPFAM" id="SSF50998">
    <property type="entry name" value="Quinoprotein alcohol dehydrogenase-like"/>
    <property type="match status" value="1"/>
</dbReference>
<dbReference type="RefSeq" id="WP_179004025.1">
    <property type="nucleotide sequence ID" value="NZ_JBHSCO010000004.1"/>
</dbReference>
<dbReference type="EMBL" id="JBHSCO010000004">
    <property type="protein sequence ID" value="MFC4392527.1"/>
    <property type="molecule type" value="Genomic_DNA"/>
</dbReference>